<accession>A0A6A2Z968</accession>
<proteinExistence type="inferred from homology"/>
<keyword evidence="3" id="KW-0862">Zinc</keyword>
<dbReference type="OrthoDB" id="1932717at2759"/>
<protein>
    <submittedName>
        <fullName evidence="6">Oligouridylate binding protein 1B isoform 1</fullName>
    </submittedName>
</protein>
<dbReference type="AlphaFoldDB" id="A0A6A2Z968"/>
<evidence type="ECO:0000256" key="3">
    <source>
        <dbReference type="ARBA" id="ARBA00022771"/>
    </source>
</evidence>
<reference evidence="6" key="1">
    <citation type="submission" date="2019-09" db="EMBL/GenBank/DDBJ databases">
        <title>Draft genome information of white flower Hibiscus syriacus.</title>
        <authorList>
            <person name="Kim Y.-M."/>
        </authorList>
    </citation>
    <scope>NUCLEOTIDE SEQUENCE [LARGE SCALE GENOMIC DNA]</scope>
    <source>
        <strain evidence="6">YM2019G1</strain>
    </source>
</reference>
<organism evidence="6 7">
    <name type="scientific">Hibiscus syriacus</name>
    <name type="common">Rose of Sharon</name>
    <dbReference type="NCBI Taxonomy" id="106335"/>
    <lineage>
        <taxon>Eukaryota</taxon>
        <taxon>Viridiplantae</taxon>
        <taxon>Streptophyta</taxon>
        <taxon>Embryophyta</taxon>
        <taxon>Tracheophyta</taxon>
        <taxon>Spermatophyta</taxon>
        <taxon>Magnoliopsida</taxon>
        <taxon>eudicotyledons</taxon>
        <taxon>Gunneridae</taxon>
        <taxon>Pentapetalae</taxon>
        <taxon>rosids</taxon>
        <taxon>malvids</taxon>
        <taxon>Malvales</taxon>
        <taxon>Malvaceae</taxon>
        <taxon>Malvoideae</taxon>
        <taxon>Hibiscus</taxon>
    </lineage>
</organism>
<keyword evidence="2" id="KW-0479">Metal-binding</keyword>
<dbReference type="PANTHER" id="PTHR47208:SF5">
    <property type="entry name" value="FCS-LIKE ZINC FINGER 12-RELATED"/>
    <property type="match status" value="1"/>
</dbReference>
<dbReference type="PROSITE" id="PS51795">
    <property type="entry name" value="ZF_FLZ"/>
    <property type="match status" value="1"/>
</dbReference>
<feature type="zinc finger region" description="FLZ-type" evidence="4">
    <location>
        <begin position="96"/>
        <end position="139"/>
    </location>
</feature>
<dbReference type="PANTHER" id="PTHR47208">
    <property type="entry name" value="OS02G0174800 PROTEIN"/>
    <property type="match status" value="1"/>
</dbReference>
<name>A0A6A2Z968_HIBSY</name>
<comment type="similarity">
    <text evidence="1">Belongs to the FLZ family.</text>
</comment>
<feature type="domain" description="FLZ-type" evidence="5">
    <location>
        <begin position="96"/>
        <end position="139"/>
    </location>
</feature>
<evidence type="ECO:0000313" key="6">
    <source>
        <dbReference type="EMBL" id="KAE8688076.1"/>
    </source>
</evidence>
<evidence type="ECO:0000256" key="4">
    <source>
        <dbReference type="PROSITE-ProRule" id="PRU01131"/>
    </source>
</evidence>
<gene>
    <name evidence="6" type="ORF">F3Y22_tig00111002pilonHSYRG00143</name>
</gene>
<dbReference type="InterPro" id="IPR007650">
    <property type="entry name" value="Zf-FLZ_dom"/>
</dbReference>
<evidence type="ECO:0000256" key="2">
    <source>
        <dbReference type="ARBA" id="ARBA00022723"/>
    </source>
</evidence>
<dbReference type="EMBL" id="VEPZ02001197">
    <property type="protein sequence ID" value="KAE8688076.1"/>
    <property type="molecule type" value="Genomic_DNA"/>
</dbReference>
<keyword evidence="3" id="KW-0863">Zinc-finger</keyword>
<sequence length="171" mass="19089">MEKSIRSSNRPTEAIGKGGLIGGFEGLEMNDNSEDYTFVISHHGHGKSSTKVYFNEEQRHDRNWFLFGAIKETPSPKSSSSAVERFVEGEEYPTSYFLSSCHLCKKKLHGQDIYMYGGEKGFCSSECRATQIMIDERKERCKSEASKSGKSSSLNFDNNSGQIFSTGILAI</sequence>
<keyword evidence="7" id="KW-1185">Reference proteome</keyword>
<evidence type="ECO:0000259" key="5">
    <source>
        <dbReference type="PROSITE" id="PS51795"/>
    </source>
</evidence>
<dbReference type="InterPro" id="IPR044604">
    <property type="entry name" value="FLZ12/13/14"/>
</dbReference>
<comment type="caution">
    <text evidence="6">The sequence shown here is derived from an EMBL/GenBank/DDBJ whole genome shotgun (WGS) entry which is preliminary data.</text>
</comment>
<dbReference type="Pfam" id="PF04570">
    <property type="entry name" value="zf-FLZ"/>
    <property type="match status" value="1"/>
</dbReference>
<dbReference type="Proteomes" id="UP000436088">
    <property type="component" value="Unassembled WGS sequence"/>
</dbReference>
<evidence type="ECO:0000256" key="1">
    <source>
        <dbReference type="ARBA" id="ARBA00009374"/>
    </source>
</evidence>
<dbReference type="GO" id="GO:0008270">
    <property type="term" value="F:zinc ion binding"/>
    <property type="evidence" value="ECO:0007669"/>
    <property type="project" value="UniProtKB-KW"/>
</dbReference>
<evidence type="ECO:0000313" key="7">
    <source>
        <dbReference type="Proteomes" id="UP000436088"/>
    </source>
</evidence>